<accession>A0ABQ6JX97</accession>
<feature type="transmembrane region" description="Helical" evidence="1">
    <location>
        <begin position="411"/>
        <end position="430"/>
    </location>
</feature>
<sequence>MLSPRAFLGYPISPLAVSLTIMLYAIIGPGILLLPMAFAPVVAWPDAASQQVAWAAAPLLFLQTLFVISLARPLGMLLRRHPRVAAWIDFVGSVAILFGGFTAVVVIAPRVPELVWLVKLMRPFNTFFRQVPEALAGTPFGALWAAPGYASTTLGDPATAWQLLSFSALLVVVLLIVWIALIGMPMRATRRLPGPRRTRVPGWFARFPANPAGAIAARSVTYWLRDPRYRAVYTVLPLALAVMLLAMWIGGVPFEIAVLVPLPILTLLLSWSTIHNDVAYDNTAVWQHVAAQTPGWADRRGRAVPVLLWGLVLLAVGIPLTVWGHGDIRVAAPLAGLCIALLFGGIGVGSIYSVRFPYAAPRPGDPAWQSPQSATSQGGVAQSVSVLLVLLAALPSLVLGAIWWIEGGVWGWLALAAGVVVGLGVLLSGLQGGGRSFDERAPELLAFTLRN</sequence>
<comment type="caution">
    <text evidence="2">The sequence shown here is derived from an EMBL/GenBank/DDBJ whole genome shotgun (WGS) entry which is preliminary data.</text>
</comment>
<protein>
    <recommendedName>
        <fullName evidence="4">ABC-2 type transport system permease protein</fullName>
    </recommendedName>
</protein>
<organism evidence="2 3">
    <name type="scientific">Homoserinibacter gongjuensis</name>
    <dbReference type="NCBI Taxonomy" id="1162968"/>
    <lineage>
        <taxon>Bacteria</taxon>
        <taxon>Bacillati</taxon>
        <taxon>Actinomycetota</taxon>
        <taxon>Actinomycetes</taxon>
        <taxon>Micrococcales</taxon>
        <taxon>Microbacteriaceae</taxon>
        <taxon>Homoserinibacter</taxon>
    </lineage>
</organism>
<keyword evidence="1" id="KW-1133">Transmembrane helix</keyword>
<evidence type="ECO:0000313" key="2">
    <source>
        <dbReference type="EMBL" id="GMA92013.1"/>
    </source>
</evidence>
<keyword evidence="3" id="KW-1185">Reference proteome</keyword>
<feature type="transmembrane region" description="Helical" evidence="1">
    <location>
        <begin position="12"/>
        <end position="32"/>
    </location>
</feature>
<keyword evidence="1" id="KW-0812">Transmembrane</keyword>
<gene>
    <name evidence="2" type="ORF">GCM10025869_25420</name>
</gene>
<dbReference type="Proteomes" id="UP001157069">
    <property type="component" value="Unassembled WGS sequence"/>
</dbReference>
<proteinExistence type="predicted"/>
<feature type="transmembrane region" description="Helical" evidence="1">
    <location>
        <begin position="231"/>
        <end position="250"/>
    </location>
</feature>
<feature type="transmembrane region" description="Helical" evidence="1">
    <location>
        <begin position="330"/>
        <end position="352"/>
    </location>
</feature>
<feature type="transmembrane region" description="Helical" evidence="1">
    <location>
        <begin position="160"/>
        <end position="182"/>
    </location>
</feature>
<feature type="transmembrane region" description="Helical" evidence="1">
    <location>
        <begin position="52"/>
        <end position="72"/>
    </location>
</feature>
<evidence type="ECO:0008006" key="4">
    <source>
        <dbReference type="Google" id="ProtNLM"/>
    </source>
</evidence>
<keyword evidence="1" id="KW-0472">Membrane</keyword>
<feature type="transmembrane region" description="Helical" evidence="1">
    <location>
        <begin position="84"/>
        <end position="108"/>
    </location>
</feature>
<reference evidence="3" key="1">
    <citation type="journal article" date="2019" name="Int. J. Syst. Evol. Microbiol.">
        <title>The Global Catalogue of Microorganisms (GCM) 10K type strain sequencing project: providing services to taxonomists for standard genome sequencing and annotation.</title>
        <authorList>
            <consortium name="The Broad Institute Genomics Platform"/>
            <consortium name="The Broad Institute Genome Sequencing Center for Infectious Disease"/>
            <person name="Wu L."/>
            <person name="Ma J."/>
        </authorList>
    </citation>
    <scope>NUCLEOTIDE SEQUENCE [LARGE SCALE GENOMIC DNA]</scope>
    <source>
        <strain evidence="3">NBRC 108755</strain>
    </source>
</reference>
<evidence type="ECO:0000256" key="1">
    <source>
        <dbReference type="SAM" id="Phobius"/>
    </source>
</evidence>
<feature type="transmembrane region" description="Helical" evidence="1">
    <location>
        <begin position="256"/>
        <end position="274"/>
    </location>
</feature>
<evidence type="ECO:0000313" key="3">
    <source>
        <dbReference type="Proteomes" id="UP001157069"/>
    </source>
</evidence>
<feature type="transmembrane region" description="Helical" evidence="1">
    <location>
        <begin position="386"/>
        <end position="405"/>
    </location>
</feature>
<dbReference type="EMBL" id="BSVA01000001">
    <property type="protein sequence ID" value="GMA92013.1"/>
    <property type="molecule type" value="Genomic_DNA"/>
</dbReference>
<feature type="transmembrane region" description="Helical" evidence="1">
    <location>
        <begin position="306"/>
        <end position="324"/>
    </location>
</feature>
<name>A0ABQ6JX97_9MICO</name>